<dbReference type="OrthoDB" id="5225441at2759"/>
<comment type="caution">
    <text evidence="2">The sequence shown here is derived from an EMBL/GenBank/DDBJ whole genome shotgun (WGS) entry which is preliminary data.</text>
</comment>
<organism evidence="2 3">
    <name type="scientific">Diplocarpon coronariae</name>
    <dbReference type="NCBI Taxonomy" id="2795749"/>
    <lineage>
        <taxon>Eukaryota</taxon>
        <taxon>Fungi</taxon>
        <taxon>Dikarya</taxon>
        <taxon>Ascomycota</taxon>
        <taxon>Pezizomycotina</taxon>
        <taxon>Leotiomycetes</taxon>
        <taxon>Helotiales</taxon>
        <taxon>Drepanopezizaceae</taxon>
        <taxon>Diplocarpon</taxon>
    </lineage>
</organism>
<proteinExistence type="predicted"/>
<feature type="compositionally biased region" description="Low complexity" evidence="1">
    <location>
        <begin position="76"/>
        <end position="92"/>
    </location>
</feature>
<dbReference type="Proteomes" id="UP000242519">
    <property type="component" value="Unassembled WGS sequence"/>
</dbReference>
<reference evidence="2 3" key="1">
    <citation type="submission" date="2017-04" db="EMBL/GenBank/DDBJ databases">
        <title>Draft genome sequence of Marssonina coronaria NL1: causal agent of apple blotch.</title>
        <authorList>
            <person name="Cheng Q."/>
        </authorList>
    </citation>
    <scope>NUCLEOTIDE SEQUENCE [LARGE SCALE GENOMIC DNA]</scope>
    <source>
        <strain evidence="2 3">NL1</strain>
    </source>
</reference>
<accession>A0A218YXT4</accession>
<evidence type="ECO:0000256" key="1">
    <source>
        <dbReference type="SAM" id="MobiDB-lite"/>
    </source>
</evidence>
<dbReference type="AlphaFoldDB" id="A0A218YXT4"/>
<feature type="compositionally biased region" description="Low complexity" evidence="1">
    <location>
        <begin position="166"/>
        <end position="180"/>
    </location>
</feature>
<evidence type="ECO:0000313" key="2">
    <source>
        <dbReference type="EMBL" id="OWP00133.1"/>
    </source>
</evidence>
<feature type="region of interest" description="Disordered" evidence="1">
    <location>
        <begin position="1"/>
        <end position="198"/>
    </location>
</feature>
<evidence type="ECO:0000313" key="3">
    <source>
        <dbReference type="Proteomes" id="UP000242519"/>
    </source>
</evidence>
<sequence length="255" mass="27850">MSIFGKINRSRKAAKEHKASATKEKGPEKVVQNPPYKHVPTHAAVDALSGAPSSWNQNDRPRIREQHKRRSEMNFSRRASSSNASAYNQVAAGPSASIPPLPRNSSYSSFNPPWFDRSSDLLTSDNKLGEPRQSRYKASGGPSHHDSGIGRSPLASHVQSEEASPVVSSGHSTHSNSSGTLEIARPANRQRLSSSPRSQAIIYAEQDIFARLHTSTTRKLGEAPIRDSPAPKTKDAMAPVVEKKKILWSTRKSEA</sequence>
<dbReference type="EMBL" id="MZNU01000336">
    <property type="protein sequence ID" value="OWP00133.1"/>
    <property type="molecule type" value="Genomic_DNA"/>
</dbReference>
<keyword evidence="3" id="KW-1185">Reference proteome</keyword>
<dbReference type="InParanoid" id="A0A218YXT4"/>
<protein>
    <submittedName>
        <fullName evidence="2">Uncharacterized protein</fullName>
    </submittedName>
</protein>
<gene>
    <name evidence="2" type="ORF">B2J93_8704</name>
</gene>
<feature type="compositionally biased region" description="Basic and acidic residues" evidence="1">
    <location>
        <begin position="16"/>
        <end position="28"/>
    </location>
</feature>
<name>A0A218YXT4_9HELO</name>